<keyword evidence="2" id="KW-1185">Reference proteome</keyword>
<sequence>MKLITLISLVGSLQAIKEYNPPKQVPITLQIQAKFYPFLSYATSAMDLEKKHISCKKRSEDGTCVEVACQGCTDETTLKQSSSELVRDLDIALSYRS</sequence>
<protein>
    <submittedName>
        <fullName evidence="1">Uncharacterized protein</fullName>
    </submittedName>
</protein>
<name>A0ACC2TGY9_9FUNG</name>
<proteinExistence type="predicted"/>
<evidence type="ECO:0000313" key="2">
    <source>
        <dbReference type="Proteomes" id="UP001165960"/>
    </source>
</evidence>
<accession>A0ACC2TGY9</accession>
<evidence type="ECO:0000313" key="1">
    <source>
        <dbReference type="EMBL" id="KAJ9073731.1"/>
    </source>
</evidence>
<dbReference type="Proteomes" id="UP001165960">
    <property type="component" value="Unassembled WGS sequence"/>
</dbReference>
<gene>
    <name evidence="1" type="ORF">DSO57_1013154</name>
</gene>
<dbReference type="EMBL" id="QTSX02002888">
    <property type="protein sequence ID" value="KAJ9073731.1"/>
    <property type="molecule type" value="Genomic_DNA"/>
</dbReference>
<comment type="caution">
    <text evidence="1">The sequence shown here is derived from an EMBL/GenBank/DDBJ whole genome shotgun (WGS) entry which is preliminary data.</text>
</comment>
<organism evidence="1 2">
    <name type="scientific">Entomophthora muscae</name>
    <dbReference type="NCBI Taxonomy" id="34485"/>
    <lineage>
        <taxon>Eukaryota</taxon>
        <taxon>Fungi</taxon>
        <taxon>Fungi incertae sedis</taxon>
        <taxon>Zoopagomycota</taxon>
        <taxon>Entomophthoromycotina</taxon>
        <taxon>Entomophthoromycetes</taxon>
        <taxon>Entomophthorales</taxon>
        <taxon>Entomophthoraceae</taxon>
        <taxon>Entomophthora</taxon>
    </lineage>
</organism>
<reference evidence="1" key="1">
    <citation type="submission" date="2022-04" db="EMBL/GenBank/DDBJ databases">
        <title>Genome of the entomopathogenic fungus Entomophthora muscae.</title>
        <authorList>
            <person name="Elya C."/>
            <person name="Lovett B.R."/>
            <person name="Lee E."/>
            <person name="Macias A.M."/>
            <person name="Hajek A.E."/>
            <person name="De Bivort B.L."/>
            <person name="Kasson M.T."/>
            <person name="De Fine Licht H.H."/>
            <person name="Stajich J.E."/>
        </authorList>
    </citation>
    <scope>NUCLEOTIDE SEQUENCE</scope>
    <source>
        <strain evidence="1">Berkeley</strain>
    </source>
</reference>